<evidence type="ECO:0000313" key="2">
    <source>
        <dbReference type="EMBL" id="GCE21123.1"/>
    </source>
</evidence>
<accession>A0A402APN1</accession>
<evidence type="ECO:0000313" key="3">
    <source>
        <dbReference type="Proteomes" id="UP000287188"/>
    </source>
</evidence>
<sequence length="110" mass="11809">MVMMAMMMVVMVTIAVIIAIVVIMIAVVIVIVAAAAGNSGQLLLVQFDIVSVLDGLAVAVVGAEKFHEWIPFFLVVFFSLVLLLVFLICLFTTYVVRSSLGGLDVFLLCA</sequence>
<organism evidence="2 3">
    <name type="scientific">Dictyobacter kobayashii</name>
    <dbReference type="NCBI Taxonomy" id="2014872"/>
    <lineage>
        <taxon>Bacteria</taxon>
        <taxon>Bacillati</taxon>
        <taxon>Chloroflexota</taxon>
        <taxon>Ktedonobacteria</taxon>
        <taxon>Ktedonobacterales</taxon>
        <taxon>Dictyobacteraceae</taxon>
        <taxon>Dictyobacter</taxon>
    </lineage>
</organism>
<evidence type="ECO:0000256" key="1">
    <source>
        <dbReference type="SAM" id="Phobius"/>
    </source>
</evidence>
<dbReference type="Proteomes" id="UP000287188">
    <property type="component" value="Unassembled WGS sequence"/>
</dbReference>
<reference evidence="3" key="1">
    <citation type="submission" date="2018-12" db="EMBL/GenBank/DDBJ databases">
        <title>Tengunoibacter tsumagoiensis gen. nov., sp. nov., Dictyobacter kobayashii sp. nov., D. alpinus sp. nov., and D. joshuensis sp. nov. and description of Dictyobacteraceae fam. nov. within the order Ktedonobacterales isolated from Tengu-no-mugimeshi.</title>
        <authorList>
            <person name="Wang C.M."/>
            <person name="Zheng Y."/>
            <person name="Sakai Y."/>
            <person name="Toyoda A."/>
            <person name="Minakuchi Y."/>
            <person name="Abe K."/>
            <person name="Yokota A."/>
            <person name="Yabe S."/>
        </authorList>
    </citation>
    <scope>NUCLEOTIDE SEQUENCE [LARGE SCALE GENOMIC DNA]</scope>
    <source>
        <strain evidence="3">Uno11</strain>
    </source>
</reference>
<proteinExistence type="predicted"/>
<dbReference type="AlphaFoldDB" id="A0A402APN1"/>
<gene>
    <name evidence="2" type="ORF">KDK_49230</name>
</gene>
<keyword evidence="3" id="KW-1185">Reference proteome</keyword>
<feature type="transmembrane region" description="Helical" evidence="1">
    <location>
        <begin position="6"/>
        <end position="35"/>
    </location>
</feature>
<dbReference type="EMBL" id="BIFS01000001">
    <property type="protein sequence ID" value="GCE21123.1"/>
    <property type="molecule type" value="Genomic_DNA"/>
</dbReference>
<protein>
    <submittedName>
        <fullName evidence="2">Uncharacterized protein</fullName>
    </submittedName>
</protein>
<feature type="transmembrane region" description="Helical" evidence="1">
    <location>
        <begin position="69"/>
        <end position="96"/>
    </location>
</feature>
<keyword evidence="1" id="KW-0812">Transmembrane</keyword>
<keyword evidence="1" id="KW-0472">Membrane</keyword>
<comment type="caution">
    <text evidence="2">The sequence shown here is derived from an EMBL/GenBank/DDBJ whole genome shotgun (WGS) entry which is preliminary data.</text>
</comment>
<name>A0A402APN1_9CHLR</name>
<keyword evidence="1" id="KW-1133">Transmembrane helix</keyword>